<comment type="caution">
    <text evidence="2">The sequence shown here is derived from an EMBL/GenBank/DDBJ whole genome shotgun (WGS) entry which is preliminary data.</text>
</comment>
<sequence>MRKKILIIPSWYPNTDNELIGTFFKEQAQLLNENGFDIKIIYGIEKELGLFDYLKSRLKHAFSKNKLVNRSYLIQDPEACSFSINHYKKWPTKWKLQNSKKAYQKAFEIITNSWCPELIHAQCTANGGIYAHYLSKINKLPFVIIEHQTFLLNYYHKKTQRAIREAIENASKIGAVSYHQQRCILMNSMDCNPEIIWNLMDEQKFQIPVKTEKSKFTILAITYPQLIKDSETFFRSLEAFKELYNGDFEAIIIGNDSFLDGSKANSSYLESLAKKHNVLDNCTFYPKLTRTEINVKLQSCDVFVSTSVAETYGVAVREAMLCGKPVIATKSGGVEDSITAETGVLVNLKDAEAIAENLLKIKNKELVFNPEAIRSLVIKQSGRAAFIKTMTDFYT</sequence>
<dbReference type="Gene3D" id="3.40.50.2000">
    <property type="entry name" value="Glycogen Phosphorylase B"/>
    <property type="match status" value="2"/>
</dbReference>
<gene>
    <name evidence="2" type="ORF">ES674_07395</name>
</gene>
<dbReference type="RefSeq" id="WP_148403304.1">
    <property type="nucleotide sequence ID" value="NZ_VSKK01000001.1"/>
</dbReference>
<organism evidence="2 3">
    <name type="scientific">Bizionia myxarmorum</name>
    <dbReference type="NCBI Taxonomy" id="291186"/>
    <lineage>
        <taxon>Bacteria</taxon>
        <taxon>Pseudomonadati</taxon>
        <taxon>Bacteroidota</taxon>
        <taxon>Flavobacteriia</taxon>
        <taxon>Flavobacteriales</taxon>
        <taxon>Flavobacteriaceae</taxon>
        <taxon>Bizionia</taxon>
    </lineage>
</organism>
<dbReference type="InterPro" id="IPR001296">
    <property type="entry name" value="Glyco_trans_1"/>
</dbReference>
<evidence type="ECO:0000313" key="3">
    <source>
        <dbReference type="Proteomes" id="UP000323720"/>
    </source>
</evidence>
<feature type="domain" description="Glycosyl transferase family 1" evidence="1">
    <location>
        <begin position="231"/>
        <end position="365"/>
    </location>
</feature>
<dbReference type="EMBL" id="VSKK01000001">
    <property type="protein sequence ID" value="TYB79571.1"/>
    <property type="molecule type" value="Genomic_DNA"/>
</dbReference>
<name>A0A5D0RF42_9FLAO</name>
<proteinExistence type="predicted"/>
<dbReference type="GO" id="GO:0016757">
    <property type="term" value="F:glycosyltransferase activity"/>
    <property type="evidence" value="ECO:0007669"/>
    <property type="project" value="InterPro"/>
</dbReference>
<dbReference type="OrthoDB" id="9795068at2"/>
<keyword evidence="3" id="KW-1185">Reference proteome</keyword>
<dbReference type="Proteomes" id="UP000323720">
    <property type="component" value="Unassembled WGS sequence"/>
</dbReference>
<dbReference type="SUPFAM" id="SSF53756">
    <property type="entry name" value="UDP-Glycosyltransferase/glycogen phosphorylase"/>
    <property type="match status" value="1"/>
</dbReference>
<evidence type="ECO:0000259" key="1">
    <source>
        <dbReference type="Pfam" id="PF00534"/>
    </source>
</evidence>
<dbReference type="AlphaFoldDB" id="A0A5D0RF42"/>
<evidence type="ECO:0000313" key="2">
    <source>
        <dbReference type="EMBL" id="TYB79571.1"/>
    </source>
</evidence>
<accession>A0A5D0RF42</accession>
<reference evidence="2 3" key="1">
    <citation type="submission" date="2019-08" db="EMBL/GenBank/DDBJ databases">
        <title>Genomes of Antarctic Bizionia species.</title>
        <authorList>
            <person name="Bowman J.P."/>
        </authorList>
    </citation>
    <scope>NUCLEOTIDE SEQUENCE [LARGE SCALE GENOMIC DNA]</scope>
    <source>
        <strain evidence="2 3">ADA-4</strain>
    </source>
</reference>
<protein>
    <submittedName>
        <fullName evidence="2">Glycosyltransferase family 4 protein</fullName>
    </submittedName>
</protein>
<dbReference type="Pfam" id="PF00534">
    <property type="entry name" value="Glycos_transf_1"/>
    <property type="match status" value="1"/>
</dbReference>
<dbReference type="PANTHER" id="PTHR12526">
    <property type="entry name" value="GLYCOSYLTRANSFERASE"/>
    <property type="match status" value="1"/>
</dbReference>
<keyword evidence="2" id="KW-0808">Transferase</keyword>